<feature type="domain" description="dUTPase-like" evidence="7">
    <location>
        <begin position="232"/>
        <end position="323"/>
    </location>
</feature>
<organism evidence="8 9">
    <name type="scientific">Zingiber officinale</name>
    <name type="common">Ginger</name>
    <name type="synonym">Amomum zingiber</name>
    <dbReference type="NCBI Taxonomy" id="94328"/>
    <lineage>
        <taxon>Eukaryota</taxon>
        <taxon>Viridiplantae</taxon>
        <taxon>Streptophyta</taxon>
        <taxon>Embryophyta</taxon>
        <taxon>Tracheophyta</taxon>
        <taxon>Spermatophyta</taxon>
        <taxon>Magnoliopsida</taxon>
        <taxon>Liliopsida</taxon>
        <taxon>Zingiberales</taxon>
        <taxon>Zingiberaceae</taxon>
        <taxon>Zingiber</taxon>
    </lineage>
</organism>
<keyword evidence="4" id="KW-0378">Hydrolase</keyword>
<evidence type="ECO:0000256" key="6">
    <source>
        <dbReference type="SAM" id="MobiDB-lite"/>
    </source>
</evidence>
<keyword evidence="9" id="KW-1185">Reference proteome</keyword>
<protein>
    <recommendedName>
        <fullName evidence="3">dUTP diphosphatase</fullName>
        <ecNumber evidence="3">3.6.1.23</ecNumber>
    </recommendedName>
</protein>
<dbReference type="AlphaFoldDB" id="A0A8J5G778"/>
<keyword evidence="5" id="KW-0546">Nucleotide metabolism</keyword>
<dbReference type="Gene3D" id="2.70.40.10">
    <property type="match status" value="1"/>
</dbReference>
<dbReference type="InterPro" id="IPR029054">
    <property type="entry name" value="dUTPase-like"/>
</dbReference>
<dbReference type="InterPro" id="IPR036157">
    <property type="entry name" value="dUTPase-like_sf"/>
</dbReference>
<accession>A0A8J5G778</accession>
<proteinExistence type="inferred from homology"/>
<dbReference type="GO" id="GO:0004170">
    <property type="term" value="F:dUTP diphosphatase activity"/>
    <property type="evidence" value="ECO:0007669"/>
    <property type="project" value="UniProtKB-EC"/>
</dbReference>
<evidence type="ECO:0000256" key="3">
    <source>
        <dbReference type="ARBA" id="ARBA00012379"/>
    </source>
</evidence>
<sequence>MTTRTTLDQPSTSTITPLFDDQIREYRRNQQRLYNAGQATRKLGRRLSGGSTSAHTLKQQIDTQAQLRLFMQEREALVPAEVLYHSRRDDAHHRVYAHRSEEPILVIEGNQLDRSFIQEDSFRQLQRSHMQYIHLGVLQIGDQAIIATMEVDLTHGSQLVYIILDLMLTIASYNSKDEEIQSDEETFHTLAVLVGQTLDDPTYGEGDNYYEPVQDTETQPFVLVHKISPCAVIPQQKSANTAGFDLVTNEPCIIKAKGRGNFSTSISLEIPYGSYGRIATRSSVAWNLGLDVRTGVIDSDYRREIIVLSFNHSDEPIQIQPGDGGSGSTSPTSPTIFSKLLPKEKHIHSAFAEKETLIWHLQEDFGLDYAEDTSPGASVLRSIDPALKIPKKPMTIFGSFNIWL</sequence>
<dbReference type="PANTHER" id="PTHR11241:SF0">
    <property type="entry name" value="DEOXYURIDINE 5'-TRIPHOSPHATE NUCLEOTIDOHYDROLASE"/>
    <property type="match status" value="1"/>
</dbReference>
<gene>
    <name evidence="8" type="ORF">ZIOFF_039546</name>
</gene>
<dbReference type="Pfam" id="PF00692">
    <property type="entry name" value="dUTPase"/>
    <property type="match status" value="1"/>
</dbReference>
<dbReference type="CDD" id="cd07557">
    <property type="entry name" value="trimeric_dUTPase"/>
    <property type="match status" value="1"/>
</dbReference>
<feature type="region of interest" description="Disordered" evidence="6">
    <location>
        <begin position="316"/>
        <end position="335"/>
    </location>
</feature>
<dbReference type="SUPFAM" id="SSF51283">
    <property type="entry name" value="dUTPase-like"/>
    <property type="match status" value="1"/>
</dbReference>
<dbReference type="GO" id="GO:0000287">
    <property type="term" value="F:magnesium ion binding"/>
    <property type="evidence" value="ECO:0007669"/>
    <property type="project" value="InterPro"/>
</dbReference>
<name>A0A8J5G778_ZINOF</name>
<dbReference type="GO" id="GO:0046081">
    <property type="term" value="P:dUTP catabolic process"/>
    <property type="evidence" value="ECO:0007669"/>
    <property type="project" value="InterPro"/>
</dbReference>
<evidence type="ECO:0000256" key="1">
    <source>
        <dbReference type="ARBA" id="ARBA00005142"/>
    </source>
</evidence>
<dbReference type="GO" id="GO:0006226">
    <property type="term" value="P:dUMP biosynthetic process"/>
    <property type="evidence" value="ECO:0007669"/>
    <property type="project" value="UniProtKB-UniPathway"/>
</dbReference>
<evidence type="ECO:0000313" key="8">
    <source>
        <dbReference type="EMBL" id="KAG6499754.1"/>
    </source>
</evidence>
<dbReference type="Proteomes" id="UP000734854">
    <property type="component" value="Unassembled WGS sequence"/>
</dbReference>
<evidence type="ECO:0000256" key="2">
    <source>
        <dbReference type="ARBA" id="ARBA00006581"/>
    </source>
</evidence>
<dbReference type="EC" id="3.6.1.23" evidence="3"/>
<dbReference type="EMBL" id="JACMSC010000011">
    <property type="protein sequence ID" value="KAG6499754.1"/>
    <property type="molecule type" value="Genomic_DNA"/>
</dbReference>
<dbReference type="InterPro" id="IPR033704">
    <property type="entry name" value="dUTPase_trimeric"/>
</dbReference>
<evidence type="ECO:0000256" key="5">
    <source>
        <dbReference type="ARBA" id="ARBA00023080"/>
    </source>
</evidence>
<comment type="pathway">
    <text evidence="1">Pyrimidine metabolism; dUMP biosynthesis; dUMP from dCTP (dUTP route): step 2/2.</text>
</comment>
<evidence type="ECO:0000259" key="7">
    <source>
        <dbReference type="Pfam" id="PF00692"/>
    </source>
</evidence>
<comment type="caution">
    <text evidence="8">The sequence shown here is derived from an EMBL/GenBank/DDBJ whole genome shotgun (WGS) entry which is preliminary data.</text>
</comment>
<dbReference type="InterPro" id="IPR008181">
    <property type="entry name" value="dUTPase"/>
</dbReference>
<evidence type="ECO:0000256" key="4">
    <source>
        <dbReference type="ARBA" id="ARBA00022801"/>
    </source>
</evidence>
<reference evidence="8 9" key="1">
    <citation type="submission" date="2020-08" db="EMBL/GenBank/DDBJ databases">
        <title>Plant Genome Project.</title>
        <authorList>
            <person name="Zhang R.-G."/>
        </authorList>
    </citation>
    <scope>NUCLEOTIDE SEQUENCE [LARGE SCALE GENOMIC DNA]</scope>
    <source>
        <tissue evidence="8">Rhizome</tissue>
    </source>
</reference>
<dbReference type="UniPathway" id="UPA00610">
    <property type="reaction ID" value="UER00666"/>
</dbReference>
<dbReference type="PANTHER" id="PTHR11241">
    <property type="entry name" value="DEOXYURIDINE 5'-TRIPHOSPHATE NUCLEOTIDOHYDROLASE"/>
    <property type="match status" value="1"/>
</dbReference>
<evidence type="ECO:0000313" key="9">
    <source>
        <dbReference type="Proteomes" id="UP000734854"/>
    </source>
</evidence>
<comment type="similarity">
    <text evidence="2">Belongs to the dUTPase family.</text>
</comment>